<dbReference type="AlphaFoldDB" id="A0A2H3DAC3"/>
<sequence length="376" mass="42775">KKEAFANDLTKSMEEHLEWLEEISSKHGKKFKDVLRIAGSAGRYKNHRAVSDLQAKILYQTKENNEGKPVGAKLRLEQLQELAKTDPRCDELTEEEIQNLKEEIYAKRLDKQQGARISHRSAANDYRHTADLIESALIGLGHRTGARGFAVLSRGSVDDTMPPSLLQIPGSTAFLSTIVKVDPTDFVRQFEQFSCTVDHSEYHFETETWYVSYYQHSAIFNCYPEAITHVKGANMNYQNYEKSIVIRYGVKLIGWPEQIPFRTPSNIRTVPQLRLLRHALQTTACRWMRLDETEMEELTESILSHEGNGEIVGKKRKERSDKGGSHKPKKHKNKDDHAQGQKRARKGAKLPDISRSHSAEDSDGSDNSAENEDGIE</sequence>
<protein>
    <submittedName>
        <fullName evidence="2">Uncharacterized protein</fullName>
    </submittedName>
</protein>
<dbReference type="OrthoDB" id="3247681at2759"/>
<dbReference type="Proteomes" id="UP000217790">
    <property type="component" value="Unassembled WGS sequence"/>
</dbReference>
<reference evidence="3" key="1">
    <citation type="journal article" date="2017" name="Nat. Ecol. Evol.">
        <title>Genome expansion and lineage-specific genetic innovations in the forest pathogenic fungi Armillaria.</title>
        <authorList>
            <person name="Sipos G."/>
            <person name="Prasanna A.N."/>
            <person name="Walter M.C."/>
            <person name="O'Connor E."/>
            <person name="Balint B."/>
            <person name="Krizsan K."/>
            <person name="Kiss B."/>
            <person name="Hess J."/>
            <person name="Varga T."/>
            <person name="Slot J."/>
            <person name="Riley R."/>
            <person name="Boka B."/>
            <person name="Rigling D."/>
            <person name="Barry K."/>
            <person name="Lee J."/>
            <person name="Mihaltcheva S."/>
            <person name="LaButti K."/>
            <person name="Lipzen A."/>
            <person name="Waldron R."/>
            <person name="Moloney N.M."/>
            <person name="Sperisen C."/>
            <person name="Kredics L."/>
            <person name="Vagvoelgyi C."/>
            <person name="Patrignani A."/>
            <person name="Fitzpatrick D."/>
            <person name="Nagy I."/>
            <person name="Doyle S."/>
            <person name="Anderson J.B."/>
            <person name="Grigoriev I.V."/>
            <person name="Gueldener U."/>
            <person name="Muensterkoetter M."/>
            <person name="Nagy L.G."/>
        </authorList>
    </citation>
    <scope>NUCLEOTIDE SEQUENCE [LARGE SCALE GENOMIC DNA]</scope>
    <source>
        <strain evidence="3">Ar21-2</strain>
    </source>
</reference>
<dbReference type="EMBL" id="KZ293663">
    <property type="protein sequence ID" value="PBK91060.1"/>
    <property type="molecule type" value="Genomic_DNA"/>
</dbReference>
<dbReference type="STRING" id="47427.A0A2H3DAC3"/>
<gene>
    <name evidence="2" type="ORF">ARMGADRAFT_933406</name>
</gene>
<feature type="non-terminal residue" evidence="2">
    <location>
        <position position="1"/>
    </location>
</feature>
<evidence type="ECO:0000256" key="1">
    <source>
        <dbReference type="SAM" id="MobiDB-lite"/>
    </source>
</evidence>
<dbReference type="OMA" id="TRAHIND"/>
<keyword evidence="3" id="KW-1185">Reference proteome</keyword>
<name>A0A2H3DAC3_ARMGA</name>
<feature type="region of interest" description="Disordered" evidence="1">
    <location>
        <begin position="300"/>
        <end position="376"/>
    </location>
</feature>
<proteinExistence type="predicted"/>
<evidence type="ECO:0000313" key="3">
    <source>
        <dbReference type="Proteomes" id="UP000217790"/>
    </source>
</evidence>
<evidence type="ECO:0000313" key="2">
    <source>
        <dbReference type="EMBL" id="PBK91060.1"/>
    </source>
</evidence>
<organism evidence="2 3">
    <name type="scientific">Armillaria gallica</name>
    <name type="common">Bulbous honey fungus</name>
    <name type="synonym">Armillaria bulbosa</name>
    <dbReference type="NCBI Taxonomy" id="47427"/>
    <lineage>
        <taxon>Eukaryota</taxon>
        <taxon>Fungi</taxon>
        <taxon>Dikarya</taxon>
        <taxon>Basidiomycota</taxon>
        <taxon>Agaricomycotina</taxon>
        <taxon>Agaricomycetes</taxon>
        <taxon>Agaricomycetidae</taxon>
        <taxon>Agaricales</taxon>
        <taxon>Marasmiineae</taxon>
        <taxon>Physalacriaceae</taxon>
        <taxon>Armillaria</taxon>
    </lineage>
</organism>
<accession>A0A2H3DAC3</accession>
<dbReference type="InParanoid" id="A0A2H3DAC3"/>
<feature type="compositionally biased region" description="Acidic residues" evidence="1">
    <location>
        <begin position="361"/>
        <end position="376"/>
    </location>
</feature>